<keyword evidence="2" id="KW-0812">Transmembrane</keyword>
<proteinExistence type="predicted"/>
<sequence>MDREADSTNLTEPFVFRAVKAGGTDADAKTGGFWSASYYIVRPNGADTSSILSSSAIPSPAPPSSIASLASSVWSSSEKQQTPVPSSLQSGTIPSPSAVLESPAPSSGVSQGAVVGLAAGLSIAFVIIVSILGVVFWRRRKTGQNKPSAPPVAGMYREDEGAPKPGYSAPIVHEVYVRPEEVEGSRAVFELPTERGMHKIR</sequence>
<gene>
    <name evidence="3" type="ORF">FB567DRAFT_520813</name>
</gene>
<reference evidence="3" key="1">
    <citation type="journal article" date="2021" name="Nat. Commun.">
        <title>Genetic determinants of endophytism in the Arabidopsis root mycobiome.</title>
        <authorList>
            <person name="Mesny F."/>
            <person name="Miyauchi S."/>
            <person name="Thiergart T."/>
            <person name="Pickel B."/>
            <person name="Atanasova L."/>
            <person name="Karlsson M."/>
            <person name="Huettel B."/>
            <person name="Barry K.W."/>
            <person name="Haridas S."/>
            <person name="Chen C."/>
            <person name="Bauer D."/>
            <person name="Andreopoulos W."/>
            <person name="Pangilinan J."/>
            <person name="LaButti K."/>
            <person name="Riley R."/>
            <person name="Lipzen A."/>
            <person name="Clum A."/>
            <person name="Drula E."/>
            <person name="Henrissat B."/>
            <person name="Kohler A."/>
            <person name="Grigoriev I.V."/>
            <person name="Martin F.M."/>
            <person name="Hacquard S."/>
        </authorList>
    </citation>
    <scope>NUCLEOTIDE SEQUENCE</scope>
    <source>
        <strain evidence="3">MPI-SDFR-AT-0120</strain>
    </source>
</reference>
<keyword evidence="2" id="KW-1133">Transmembrane helix</keyword>
<evidence type="ECO:0000256" key="2">
    <source>
        <dbReference type="SAM" id="Phobius"/>
    </source>
</evidence>
<evidence type="ECO:0000256" key="1">
    <source>
        <dbReference type="SAM" id="MobiDB-lite"/>
    </source>
</evidence>
<feature type="transmembrane region" description="Helical" evidence="2">
    <location>
        <begin position="113"/>
        <end position="137"/>
    </location>
</feature>
<organism evidence="3 4">
    <name type="scientific">Paraphoma chrysanthemicola</name>
    <dbReference type="NCBI Taxonomy" id="798071"/>
    <lineage>
        <taxon>Eukaryota</taxon>
        <taxon>Fungi</taxon>
        <taxon>Dikarya</taxon>
        <taxon>Ascomycota</taxon>
        <taxon>Pezizomycotina</taxon>
        <taxon>Dothideomycetes</taxon>
        <taxon>Pleosporomycetidae</taxon>
        <taxon>Pleosporales</taxon>
        <taxon>Pleosporineae</taxon>
        <taxon>Phaeosphaeriaceae</taxon>
        <taxon>Paraphoma</taxon>
    </lineage>
</organism>
<comment type="caution">
    <text evidence="3">The sequence shown here is derived from an EMBL/GenBank/DDBJ whole genome shotgun (WGS) entry which is preliminary data.</text>
</comment>
<evidence type="ECO:0000313" key="3">
    <source>
        <dbReference type="EMBL" id="KAH7089467.1"/>
    </source>
</evidence>
<evidence type="ECO:0000313" key="4">
    <source>
        <dbReference type="Proteomes" id="UP000813461"/>
    </source>
</evidence>
<keyword evidence="4" id="KW-1185">Reference proteome</keyword>
<dbReference type="Proteomes" id="UP000813461">
    <property type="component" value="Unassembled WGS sequence"/>
</dbReference>
<keyword evidence="2" id="KW-0472">Membrane</keyword>
<dbReference type="AlphaFoldDB" id="A0A8K0W134"/>
<dbReference type="EMBL" id="JAGMVJ010000006">
    <property type="protein sequence ID" value="KAH7089467.1"/>
    <property type="molecule type" value="Genomic_DNA"/>
</dbReference>
<feature type="region of interest" description="Disordered" evidence="1">
    <location>
        <begin position="78"/>
        <end position="105"/>
    </location>
</feature>
<name>A0A8K0W134_9PLEO</name>
<dbReference type="OrthoDB" id="5240751at2759"/>
<feature type="compositionally biased region" description="Polar residues" evidence="1">
    <location>
        <begin position="78"/>
        <end position="95"/>
    </location>
</feature>
<accession>A0A8K0W134</accession>
<protein>
    <submittedName>
        <fullName evidence="3">Uncharacterized protein</fullName>
    </submittedName>
</protein>